<evidence type="ECO:0000313" key="3">
    <source>
        <dbReference type="Proteomes" id="UP001627284"/>
    </source>
</evidence>
<feature type="chain" id="PRO_5044860657" evidence="1">
    <location>
        <begin position="19"/>
        <end position="202"/>
    </location>
</feature>
<dbReference type="AlphaFoldDB" id="A0ABD2TTT7"/>
<gene>
    <name evidence="2" type="ORF">AABB24_016277</name>
</gene>
<accession>A0ABD2TTT7</accession>
<name>A0ABD2TTT7_9SOLN</name>
<sequence length="202" mass="22667">MLCTSLLLVFMFLSTAVCYCFDLLEPRVFQIALNVQDPTFIASPLSSPVFPPVTPQIGPSMNIPQMGASVPINYYQNYFVGFPQGPTLSELCPHCRATSSTARCLIALLNTPVVHHIYICREQNYLADKLAGITSTTQGCSLHLLDQPLDFVMDILQADIAGTPYLRKINNCLGSNLCNSRHNYYSFCYCKYAFYQYCSYSY</sequence>
<keyword evidence="3" id="KW-1185">Reference proteome</keyword>
<dbReference type="EMBL" id="JBJKTR010000009">
    <property type="protein sequence ID" value="KAL3359661.1"/>
    <property type="molecule type" value="Genomic_DNA"/>
</dbReference>
<proteinExistence type="predicted"/>
<evidence type="ECO:0000256" key="1">
    <source>
        <dbReference type="SAM" id="SignalP"/>
    </source>
</evidence>
<evidence type="ECO:0000313" key="2">
    <source>
        <dbReference type="EMBL" id="KAL3359661.1"/>
    </source>
</evidence>
<comment type="caution">
    <text evidence="2">The sequence shown here is derived from an EMBL/GenBank/DDBJ whole genome shotgun (WGS) entry which is preliminary data.</text>
</comment>
<keyword evidence="1" id="KW-0732">Signal</keyword>
<feature type="signal peptide" evidence="1">
    <location>
        <begin position="1"/>
        <end position="18"/>
    </location>
</feature>
<protein>
    <submittedName>
        <fullName evidence="2">Uncharacterized protein</fullName>
    </submittedName>
</protein>
<dbReference type="Proteomes" id="UP001627284">
    <property type="component" value="Unassembled WGS sequence"/>
</dbReference>
<organism evidence="2 3">
    <name type="scientific">Solanum stoloniferum</name>
    <dbReference type="NCBI Taxonomy" id="62892"/>
    <lineage>
        <taxon>Eukaryota</taxon>
        <taxon>Viridiplantae</taxon>
        <taxon>Streptophyta</taxon>
        <taxon>Embryophyta</taxon>
        <taxon>Tracheophyta</taxon>
        <taxon>Spermatophyta</taxon>
        <taxon>Magnoliopsida</taxon>
        <taxon>eudicotyledons</taxon>
        <taxon>Gunneridae</taxon>
        <taxon>Pentapetalae</taxon>
        <taxon>asterids</taxon>
        <taxon>lamiids</taxon>
        <taxon>Solanales</taxon>
        <taxon>Solanaceae</taxon>
        <taxon>Solanoideae</taxon>
        <taxon>Solaneae</taxon>
        <taxon>Solanum</taxon>
    </lineage>
</organism>
<reference evidence="2 3" key="1">
    <citation type="submission" date="2024-05" db="EMBL/GenBank/DDBJ databases">
        <title>De novo assembly of an allotetraploid wild potato.</title>
        <authorList>
            <person name="Hosaka A.J."/>
        </authorList>
    </citation>
    <scope>NUCLEOTIDE SEQUENCE [LARGE SCALE GENOMIC DNA]</scope>
    <source>
        <tissue evidence="2">Young leaves</tissue>
    </source>
</reference>